<dbReference type="Gene3D" id="3.40.50.300">
    <property type="entry name" value="P-loop containing nucleotide triphosphate hydrolases"/>
    <property type="match status" value="1"/>
</dbReference>
<accession>A0A0B2WIJ7</accession>
<name>A0A0B2WIJ7_METAS</name>
<dbReference type="GeneID" id="63742913"/>
<dbReference type="InterPro" id="IPR027417">
    <property type="entry name" value="P-loop_NTPase"/>
</dbReference>
<dbReference type="InterPro" id="IPR040632">
    <property type="entry name" value="Sulfotransfer_4"/>
</dbReference>
<gene>
    <name evidence="1" type="ORF">MAM_08458</name>
</gene>
<protein>
    <submittedName>
        <fullName evidence="1">Uncharacterized protein</fullName>
    </submittedName>
</protein>
<dbReference type="RefSeq" id="XP_040674749.1">
    <property type="nucleotide sequence ID" value="XM_040827255.1"/>
</dbReference>
<dbReference type="EMBL" id="AZHE01000099">
    <property type="protein sequence ID" value="KHN93683.1"/>
    <property type="molecule type" value="Genomic_DNA"/>
</dbReference>
<organism evidence="1 2">
    <name type="scientific">Metarhizium album (strain ARSEF 1941)</name>
    <dbReference type="NCBI Taxonomy" id="1081103"/>
    <lineage>
        <taxon>Eukaryota</taxon>
        <taxon>Fungi</taxon>
        <taxon>Dikarya</taxon>
        <taxon>Ascomycota</taxon>
        <taxon>Pezizomycotina</taxon>
        <taxon>Sordariomycetes</taxon>
        <taxon>Hypocreomycetidae</taxon>
        <taxon>Hypocreales</taxon>
        <taxon>Clavicipitaceae</taxon>
        <taxon>Metarhizium</taxon>
    </lineage>
</organism>
<keyword evidence="2" id="KW-1185">Reference proteome</keyword>
<dbReference type="Pfam" id="PF17784">
    <property type="entry name" value="Sulfotransfer_4"/>
    <property type="match status" value="1"/>
</dbReference>
<dbReference type="HOGENOM" id="CLU_1704639_0_0_1"/>
<dbReference type="STRING" id="1081103.A0A0B2WIJ7"/>
<sequence>MIKHGLPVDHGPEKDKAIAWFNKSYKDVRGAIPKERRFESSAKDGFKPLCEFLHISVPLVKDDSGFFSPTSMMALPSARGKLSSRLSSFEKSQDLELNLPRAEGSAIIEVGEKKPLSSLTSGTEIWRNSHSGLKPSLAEDSKRLSFGMAPRTSL</sequence>
<reference evidence="1 2" key="1">
    <citation type="journal article" date="2014" name="Proc. Natl. Acad. Sci. U.S.A.">
        <title>Trajectory and genomic determinants of fungal-pathogen speciation and host adaptation.</title>
        <authorList>
            <person name="Hu X."/>
            <person name="Xiao G."/>
            <person name="Zheng P."/>
            <person name="Shang Y."/>
            <person name="Su Y."/>
            <person name="Zhang X."/>
            <person name="Liu X."/>
            <person name="Zhan S."/>
            <person name="St Leger R.J."/>
            <person name="Wang C."/>
        </authorList>
    </citation>
    <scope>NUCLEOTIDE SEQUENCE [LARGE SCALE GENOMIC DNA]</scope>
    <source>
        <strain evidence="1 2">ARSEF 1941</strain>
    </source>
</reference>
<dbReference type="AlphaFoldDB" id="A0A0B2WIJ7"/>
<dbReference type="OrthoDB" id="408152at2759"/>
<dbReference type="Proteomes" id="UP000030816">
    <property type="component" value="Unassembled WGS sequence"/>
</dbReference>
<evidence type="ECO:0000313" key="2">
    <source>
        <dbReference type="Proteomes" id="UP000030816"/>
    </source>
</evidence>
<proteinExistence type="predicted"/>
<comment type="caution">
    <text evidence="1">The sequence shown here is derived from an EMBL/GenBank/DDBJ whole genome shotgun (WGS) entry which is preliminary data.</text>
</comment>
<evidence type="ECO:0000313" key="1">
    <source>
        <dbReference type="EMBL" id="KHN93683.1"/>
    </source>
</evidence>